<name>A0AAV5P1X5_CELCE</name>
<evidence type="ECO:0000259" key="1">
    <source>
        <dbReference type="SMART" id="SM00481"/>
    </source>
</evidence>
<feature type="domain" description="Polymerase/histidinol phosphatase N-terminal" evidence="1">
    <location>
        <begin position="23"/>
        <end position="88"/>
    </location>
</feature>
<dbReference type="CDD" id="cd07438">
    <property type="entry name" value="PHP_HisPPase_AMP"/>
    <property type="match status" value="1"/>
</dbReference>
<dbReference type="PANTHER" id="PTHR42924:SF3">
    <property type="entry name" value="POLYMERASE_HISTIDINOL PHOSPHATASE N-TERMINAL DOMAIN-CONTAINING PROTEIN"/>
    <property type="match status" value="1"/>
</dbReference>
<comment type="caution">
    <text evidence="2">The sequence shown here is derived from an EMBL/GenBank/DDBJ whole genome shotgun (WGS) entry which is preliminary data.</text>
</comment>
<dbReference type="Gene3D" id="1.10.150.650">
    <property type="match status" value="1"/>
</dbReference>
<accession>A0AAV5P1X5</accession>
<dbReference type="EMBL" id="BSTG01000001">
    <property type="protein sequence ID" value="GLY56454.1"/>
    <property type="molecule type" value="Genomic_DNA"/>
</dbReference>
<dbReference type="PANTHER" id="PTHR42924">
    <property type="entry name" value="EXONUCLEASE"/>
    <property type="match status" value="1"/>
</dbReference>
<dbReference type="InterPro" id="IPR052018">
    <property type="entry name" value="PHP_domain"/>
</dbReference>
<gene>
    <name evidence="2" type="ORF">Ccel01_10560</name>
</gene>
<dbReference type="GO" id="GO:0035312">
    <property type="term" value="F:5'-3' DNA exonuclease activity"/>
    <property type="evidence" value="ECO:0007669"/>
    <property type="project" value="TreeGrafter"/>
</dbReference>
<dbReference type="AlphaFoldDB" id="A0AAV5P1X5"/>
<dbReference type="SUPFAM" id="SSF89550">
    <property type="entry name" value="PHP domain-like"/>
    <property type="match status" value="1"/>
</dbReference>
<evidence type="ECO:0000313" key="3">
    <source>
        <dbReference type="Proteomes" id="UP001165168"/>
    </source>
</evidence>
<dbReference type="InterPro" id="IPR004013">
    <property type="entry name" value="PHP_dom"/>
</dbReference>
<dbReference type="GO" id="GO:0004534">
    <property type="term" value="F:5'-3' RNA exonuclease activity"/>
    <property type="evidence" value="ECO:0007669"/>
    <property type="project" value="TreeGrafter"/>
</dbReference>
<proteinExistence type="predicted"/>
<dbReference type="Pfam" id="PF02811">
    <property type="entry name" value="PHP"/>
    <property type="match status" value="1"/>
</dbReference>
<dbReference type="Gene3D" id="3.20.20.140">
    <property type="entry name" value="Metal-dependent hydrolases"/>
    <property type="match status" value="1"/>
</dbReference>
<dbReference type="Proteomes" id="UP001165168">
    <property type="component" value="Unassembled WGS sequence"/>
</dbReference>
<evidence type="ECO:0000313" key="2">
    <source>
        <dbReference type="EMBL" id="GLY56454.1"/>
    </source>
</evidence>
<organism evidence="2 3">
    <name type="scientific">Cellulosimicrobium cellulans</name>
    <name type="common">Arthrobacter luteus</name>
    <dbReference type="NCBI Taxonomy" id="1710"/>
    <lineage>
        <taxon>Bacteria</taxon>
        <taxon>Bacillati</taxon>
        <taxon>Actinomycetota</taxon>
        <taxon>Actinomycetes</taxon>
        <taxon>Micrococcales</taxon>
        <taxon>Promicromonosporaceae</taxon>
        <taxon>Cellulosimicrobium</taxon>
    </lineage>
</organism>
<dbReference type="SMART" id="SM00481">
    <property type="entry name" value="POLIIIAc"/>
    <property type="match status" value="1"/>
</dbReference>
<protein>
    <submittedName>
        <fullName evidence="2">Metal-dependent phosphoesterase</fullName>
    </submittedName>
</protein>
<reference evidence="2" key="1">
    <citation type="submission" date="2023-03" db="EMBL/GenBank/DDBJ databases">
        <title>Cellulosimicrobium cellulans NBRC 103059.</title>
        <authorList>
            <person name="Ichikawa N."/>
            <person name="Sato H."/>
            <person name="Tonouchi N."/>
        </authorList>
    </citation>
    <scope>NUCLEOTIDE SEQUENCE</scope>
    <source>
        <strain evidence="2">NBRC 103059</strain>
    </source>
</reference>
<dbReference type="InterPro" id="IPR016195">
    <property type="entry name" value="Pol/histidinol_Pase-like"/>
</dbReference>
<dbReference type="InterPro" id="IPR003141">
    <property type="entry name" value="Pol/His_phosphatase_N"/>
</dbReference>
<sequence>MDIVWGSRAAASVRRHYPGPVRIDLHTHSTASDGTDAPGEVVEAAAAAGLDVVALTDHDTTAGWAQATDAALAHGVALVRGAEISARSGGISVHVLSYLHDPAHAALLAELDRTRDARTSRARRMVDLIAEDYPITWEDVLAQTVAGTTIGRPHIADALVAAGLAPDRSAAFATILATDTPYYVPHYAPDAVVAVRGIRAAGGVPVFAHPGADGRGRVVADAVIEEMAEAGLAGLEVFHRDHDERQRARLEDLARTLGLFVTGSSDYHGAGKPNRLGENTTAPTVLEQIEELGQLDVIR</sequence>